<evidence type="ECO:0000256" key="6">
    <source>
        <dbReference type="ARBA" id="ARBA00022884"/>
    </source>
</evidence>
<dbReference type="Pfam" id="PF01824">
    <property type="entry name" value="MatK_N"/>
    <property type="match status" value="1"/>
</dbReference>
<reference evidence="10" key="3">
    <citation type="journal article" date="2006" name="Mol. Biol. Evol.">
        <title>Origin and evolution of the chloroplast trnK (matK) intron: a model for evolution of group II intron RNA structures.</title>
        <authorList>
            <person name="Hausner G."/>
            <person name="Olson R."/>
            <person name="Simon D."/>
            <person name="Johnson I."/>
            <person name="Sanders E.R."/>
            <person name="Karol K.G."/>
            <person name="McCourt R.M."/>
            <person name="Zimmerly S."/>
        </authorList>
    </citation>
    <scope>NUCLEOTIDE SEQUENCE</scope>
    <source>
        <strain evidence="10">F146</strain>
    </source>
</reference>
<dbReference type="InterPro" id="IPR024937">
    <property type="entry name" value="Domain_X"/>
</dbReference>
<reference evidence="10" key="1">
    <citation type="journal article" date="2003" name="Am. J. Bot.">
        <title>Occurrence of matK in a trnK group II intron in charophyte green algae and phylogeny of the Characeae.</title>
        <authorList>
            <person name="Sanders E.R."/>
            <person name="Karol K.G."/>
            <person name="McCourt R.M."/>
        </authorList>
    </citation>
    <scope>NUCLEOTIDE SEQUENCE</scope>
    <source>
        <strain evidence="10">F146</strain>
    </source>
</reference>
<dbReference type="GO" id="GO:0003723">
    <property type="term" value="F:RNA binding"/>
    <property type="evidence" value="ECO:0007669"/>
    <property type="project" value="UniProtKB-KW"/>
</dbReference>
<keyword evidence="7 10" id="KW-0150">Chloroplast</keyword>
<comment type="function">
    <text evidence="7">Usually encoded in the trnK tRNA gene intron. Probably assists in splicing its own and other chloroplast group II introns.</text>
</comment>
<accession>Q7YKX8</accession>
<feature type="domain" description="Domain X" evidence="8">
    <location>
        <begin position="364"/>
        <end position="452"/>
    </location>
</feature>
<keyword evidence="4" id="KW-0507">mRNA processing</keyword>
<evidence type="ECO:0000256" key="4">
    <source>
        <dbReference type="ARBA" id="ARBA00022664"/>
    </source>
</evidence>
<dbReference type="InterPro" id="IPR024942">
    <property type="entry name" value="Maturase_MatK_N"/>
</dbReference>
<evidence type="ECO:0000256" key="3">
    <source>
        <dbReference type="ARBA" id="ARBA00022640"/>
    </source>
</evidence>
<evidence type="ECO:0000256" key="7">
    <source>
        <dbReference type="RuleBase" id="RU004226"/>
    </source>
</evidence>
<organism evidence="10">
    <name type="scientific">Nitella opaca</name>
    <dbReference type="NCBI Taxonomy" id="97465"/>
    <lineage>
        <taxon>Eukaryota</taxon>
        <taxon>Viridiplantae</taxon>
        <taxon>Streptophyta</taxon>
        <taxon>Charophyceae</taxon>
        <taxon>Charales</taxon>
        <taxon>Characeae</taxon>
        <taxon>Nitella</taxon>
    </lineage>
</organism>
<dbReference type="PANTHER" id="PTHR34811:SF1">
    <property type="entry name" value="MATURASE K"/>
    <property type="match status" value="1"/>
</dbReference>
<feature type="domain" description="Maturase MatK N-terminal" evidence="9">
    <location>
        <begin position="7"/>
        <end position="335"/>
    </location>
</feature>
<proteinExistence type="inferred from homology"/>
<geneLocation type="chloroplast" evidence="10"/>
<dbReference type="AlphaFoldDB" id="Q7YKX8"/>
<dbReference type="Pfam" id="PF01348">
    <property type="entry name" value="Intron_maturas2"/>
    <property type="match status" value="1"/>
</dbReference>
<evidence type="ECO:0000313" key="10">
    <source>
        <dbReference type="EMBL" id="AAO39160.1"/>
    </source>
</evidence>
<dbReference type="InterPro" id="IPR002866">
    <property type="entry name" value="Maturase_MatK"/>
</dbReference>
<evidence type="ECO:0000256" key="5">
    <source>
        <dbReference type="ARBA" id="ARBA00022694"/>
    </source>
</evidence>
<dbReference type="GO" id="GO:0006397">
    <property type="term" value="P:mRNA processing"/>
    <property type="evidence" value="ECO:0007669"/>
    <property type="project" value="UniProtKB-KW"/>
</dbReference>
<name>Q7YKX8_9VIRI</name>
<keyword evidence="6" id="KW-0694">RNA-binding</keyword>
<gene>
    <name evidence="10" type="primary">matK</name>
</gene>
<comment type="similarity">
    <text evidence="2">Belongs to the intron maturase 2 family. MatK subfamily.</text>
</comment>
<keyword evidence="3 7" id="KW-0934">Plastid</keyword>
<evidence type="ECO:0000256" key="1">
    <source>
        <dbReference type="ARBA" id="ARBA00004474"/>
    </source>
</evidence>
<evidence type="ECO:0000259" key="8">
    <source>
        <dbReference type="Pfam" id="PF01348"/>
    </source>
</evidence>
<dbReference type="GO" id="GO:0009507">
    <property type="term" value="C:chloroplast"/>
    <property type="evidence" value="ECO:0007669"/>
    <property type="project" value="InterPro"/>
</dbReference>
<evidence type="ECO:0000259" key="9">
    <source>
        <dbReference type="Pfam" id="PF01824"/>
    </source>
</evidence>
<keyword evidence="5" id="KW-0819">tRNA processing</keyword>
<sequence length="509" mass="61747">MKFISKDNEHKEGLYPLFFFEKLYTKVNANTNNYIFKRNKKKQSKLINSIKIFHFLYIKRLIRKIRQQNFKWDNFSELIISTTKVHSNLPYENLLYTLIIQKVLLQVLKIGWKKKNQDDPFFFKERSIQFAFPFLEKKSHFCISIIQGHIYFFSTTKQFDSFFLLLYQRIRDKVLINLLKKMLYDNRESLSKKSYFHVSYQIRLLTLLANFCRNEIDSFVVYHIIRTWKLSYSFYPNESLEDFSFLQKNHLFGNKKKDISLYFWLVVNFSYSVYGHIHYIRRGISFLIASKMGKNFSRFWKYNFAYFTELKLGPSFLLDIEKLRSYSNQNFIFLGYTIINYFSKKLIEIRGFSWILSVFLKKREISTEIPIFYIIHDLSKINLCNTKGFPTHKAAWSTFNDHHIILKYSDLWVNLLLYYSGSSNHFDLAQIQYILEFSCIKTLAFKHKSSIRWTWEQYRRYVSFSDLAKNLIKNSKFSLDIHFLLKKKYKFWLLELYTINYFIACLINY</sequence>
<dbReference type="GO" id="GO:0008033">
    <property type="term" value="P:tRNA processing"/>
    <property type="evidence" value="ECO:0007669"/>
    <property type="project" value="UniProtKB-KW"/>
</dbReference>
<comment type="subcellular location">
    <subcellularLocation>
        <location evidence="1">Plastid</location>
    </subcellularLocation>
</comment>
<dbReference type="EMBL" id="AY170449">
    <property type="protein sequence ID" value="AAO39160.1"/>
    <property type="molecule type" value="Genomic_DNA"/>
</dbReference>
<dbReference type="PANTHER" id="PTHR34811">
    <property type="entry name" value="MATURASE K"/>
    <property type="match status" value="1"/>
</dbReference>
<evidence type="ECO:0000256" key="2">
    <source>
        <dbReference type="ARBA" id="ARBA00006621"/>
    </source>
</evidence>
<reference evidence="10" key="2">
    <citation type="submission" date="2005-08" db="EMBL/GenBank/DDBJ databases">
        <authorList>
            <person name="McCourt R.M."/>
        </authorList>
    </citation>
    <scope>NUCLEOTIDE SEQUENCE</scope>
    <source>
        <strain evidence="10">F146</strain>
    </source>
</reference>
<protein>
    <submittedName>
        <fullName evidence="10">Maturase K</fullName>
    </submittedName>
</protein>